<evidence type="ECO:0000256" key="6">
    <source>
        <dbReference type="ARBA" id="ARBA00023008"/>
    </source>
</evidence>
<comment type="PTM">
    <text evidence="8 9">Topaquinone (TPQ) is generated by copper-dependent autoxidation of a specific tyrosyl residue.</text>
</comment>
<evidence type="ECO:0000256" key="1">
    <source>
        <dbReference type="ARBA" id="ARBA00001935"/>
    </source>
</evidence>
<dbReference type="PROSITE" id="PS01164">
    <property type="entry name" value="COPPER_AMINE_OXID_1"/>
    <property type="match status" value="1"/>
</dbReference>
<evidence type="ECO:0000313" key="16">
    <source>
        <dbReference type="Proteomes" id="UP001172681"/>
    </source>
</evidence>
<feature type="transmembrane region" description="Helical" evidence="11">
    <location>
        <begin position="42"/>
        <end position="66"/>
    </location>
</feature>
<feature type="active site" description="Schiff-base intermediate with substrate; via topaquinone" evidence="7">
    <location>
        <position position="508"/>
    </location>
</feature>
<evidence type="ECO:0000259" key="14">
    <source>
        <dbReference type="Pfam" id="PF09248"/>
    </source>
</evidence>
<evidence type="ECO:0000256" key="9">
    <source>
        <dbReference type="RuleBase" id="RU000672"/>
    </source>
</evidence>
<evidence type="ECO:0000313" key="15">
    <source>
        <dbReference type="EMBL" id="KAJ9631214.1"/>
    </source>
</evidence>
<keyword evidence="11" id="KW-0812">Transmembrane</keyword>
<dbReference type="InterPro" id="IPR036460">
    <property type="entry name" value="Cu_amine_oxidase_C_sf"/>
</dbReference>
<reference evidence="15" key="1">
    <citation type="submission" date="2022-10" db="EMBL/GenBank/DDBJ databases">
        <title>Culturing micro-colonial fungi from biological soil crusts in the Mojave desert and describing Neophaeococcomyces mojavensis, and introducing the new genera and species Taxawa tesnikishii.</title>
        <authorList>
            <person name="Kurbessoian T."/>
            <person name="Stajich J.E."/>
        </authorList>
    </citation>
    <scope>NUCLEOTIDE SEQUENCE</scope>
    <source>
        <strain evidence="15">TK_35</strain>
    </source>
</reference>
<dbReference type="GO" id="GO:0005886">
    <property type="term" value="C:plasma membrane"/>
    <property type="evidence" value="ECO:0007669"/>
    <property type="project" value="TreeGrafter"/>
</dbReference>
<dbReference type="PANTHER" id="PTHR10638:SF20">
    <property type="entry name" value="AMINE OXIDASE"/>
    <property type="match status" value="1"/>
</dbReference>
<keyword evidence="5 9" id="KW-0560">Oxidoreductase</keyword>
<name>A0AA38Y063_9EURO</name>
<keyword evidence="6 9" id="KW-0186">Copper</keyword>
<protein>
    <recommendedName>
        <fullName evidence="9">Amine oxidase</fullName>
        <ecNumber evidence="9">1.4.3.-</ecNumber>
    </recommendedName>
</protein>
<keyword evidence="3 9" id="KW-0479">Metal-binding</keyword>
<dbReference type="PANTHER" id="PTHR10638">
    <property type="entry name" value="COPPER AMINE OXIDASE"/>
    <property type="match status" value="1"/>
</dbReference>
<dbReference type="GO" id="GO:0008131">
    <property type="term" value="F:primary methylamine oxidase activity"/>
    <property type="evidence" value="ECO:0007669"/>
    <property type="project" value="InterPro"/>
</dbReference>
<evidence type="ECO:0000259" key="13">
    <source>
        <dbReference type="Pfam" id="PF02727"/>
    </source>
</evidence>
<feature type="compositionally biased region" description="Basic and acidic residues" evidence="10">
    <location>
        <begin position="835"/>
        <end position="846"/>
    </location>
</feature>
<dbReference type="Pfam" id="PF09248">
    <property type="entry name" value="DUF1965"/>
    <property type="match status" value="1"/>
</dbReference>
<dbReference type="SUPFAM" id="SSF54416">
    <property type="entry name" value="Amine oxidase N-terminal region"/>
    <property type="match status" value="2"/>
</dbReference>
<feature type="compositionally biased region" description="Basic residues" evidence="10">
    <location>
        <begin position="825"/>
        <end position="834"/>
    </location>
</feature>
<gene>
    <name evidence="15" type="ORF">H2204_008299</name>
</gene>
<dbReference type="GO" id="GO:0048038">
    <property type="term" value="F:quinone binding"/>
    <property type="evidence" value="ECO:0007669"/>
    <property type="project" value="InterPro"/>
</dbReference>
<evidence type="ECO:0000256" key="8">
    <source>
        <dbReference type="PIRSR" id="PIRSR600269-51"/>
    </source>
</evidence>
<dbReference type="AlphaFoldDB" id="A0AA38Y063"/>
<organism evidence="15 16">
    <name type="scientific">Knufia peltigerae</name>
    <dbReference type="NCBI Taxonomy" id="1002370"/>
    <lineage>
        <taxon>Eukaryota</taxon>
        <taxon>Fungi</taxon>
        <taxon>Dikarya</taxon>
        <taxon>Ascomycota</taxon>
        <taxon>Pezizomycotina</taxon>
        <taxon>Eurotiomycetes</taxon>
        <taxon>Chaetothyriomycetidae</taxon>
        <taxon>Chaetothyriales</taxon>
        <taxon>Trichomeriaceae</taxon>
        <taxon>Knufia</taxon>
    </lineage>
</organism>
<evidence type="ECO:0000256" key="3">
    <source>
        <dbReference type="ARBA" id="ARBA00022723"/>
    </source>
</evidence>
<comment type="similarity">
    <text evidence="2 9">Belongs to the copper/topaquinone oxidase family.</text>
</comment>
<dbReference type="Gene3D" id="2.70.98.20">
    <property type="entry name" value="Copper amine oxidase, catalytic domain"/>
    <property type="match status" value="1"/>
</dbReference>
<dbReference type="GO" id="GO:0005507">
    <property type="term" value="F:copper ion binding"/>
    <property type="evidence" value="ECO:0007669"/>
    <property type="project" value="InterPro"/>
</dbReference>
<feature type="region of interest" description="Disordered" evidence="10">
    <location>
        <begin position="787"/>
        <end position="846"/>
    </location>
</feature>
<evidence type="ECO:0000259" key="12">
    <source>
        <dbReference type="Pfam" id="PF01179"/>
    </source>
</evidence>
<accession>A0AA38Y063</accession>
<comment type="cofactor">
    <cofactor evidence="9">
        <name>Cu cation</name>
        <dbReference type="ChEBI" id="CHEBI:23378"/>
    </cofactor>
    <text evidence="9">Contains 1 topaquinone per subunit.</text>
</comment>
<dbReference type="EC" id="1.4.3.-" evidence="9"/>
<keyword evidence="16" id="KW-1185">Reference proteome</keyword>
<comment type="caution">
    <text evidence="15">The sequence shown here is derived from an EMBL/GenBank/DDBJ whole genome shotgun (WGS) entry which is preliminary data.</text>
</comment>
<feature type="domain" description="Copper amine oxidase catalytic" evidence="12">
    <location>
        <begin position="354"/>
        <end position="781"/>
    </location>
</feature>
<feature type="active site" description="Proton acceptor" evidence="7">
    <location>
        <position position="427"/>
    </location>
</feature>
<dbReference type="GO" id="GO:0009308">
    <property type="term" value="P:amine metabolic process"/>
    <property type="evidence" value="ECO:0007669"/>
    <property type="project" value="UniProtKB-UniRule"/>
</dbReference>
<evidence type="ECO:0000256" key="11">
    <source>
        <dbReference type="SAM" id="Phobius"/>
    </source>
</evidence>
<dbReference type="Pfam" id="PF02727">
    <property type="entry name" value="Cu_amine_oxidN2"/>
    <property type="match status" value="1"/>
</dbReference>
<evidence type="ECO:0000256" key="4">
    <source>
        <dbReference type="ARBA" id="ARBA00022772"/>
    </source>
</evidence>
<keyword evidence="11" id="KW-1133">Transmembrane helix</keyword>
<keyword evidence="11" id="KW-0472">Membrane</keyword>
<evidence type="ECO:0000256" key="10">
    <source>
        <dbReference type="SAM" id="MobiDB-lite"/>
    </source>
</evidence>
<dbReference type="InterPro" id="IPR000269">
    <property type="entry name" value="Cu_amine_oxidase"/>
</dbReference>
<dbReference type="SUPFAM" id="SSF49998">
    <property type="entry name" value="Amine oxidase catalytic domain"/>
    <property type="match status" value="1"/>
</dbReference>
<dbReference type="Pfam" id="PF01179">
    <property type="entry name" value="Cu_amine_oxid"/>
    <property type="match status" value="1"/>
</dbReference>
<evidence type="ECO:0000256" key="7">
    <source>
        <dbReference type="PIRSR" id="PIRSR600269-50"/>
    </source>
</evidence>
<evidence type="ECO:0000256" key="2">
    <source>
        <dbReference type="ARBA" id="ARBA00007983"/>
    </source>
</evidence>
<dbReference type="EMBL" id="JAPDRN010000059">
    <property type="protein sequence ID" value="KAJ9631214.1"/>
    <property type="molecule type" value="Genomic_DNA"/>
</dbReference>
<evidence type="ECO:0000256" key="5">
    <source>
        <dbReference type="ARBA" id="ARBA00023002"/>
    </source>
</evidence>
<feature type="domain" description="Copper amine oxidase N2-terminal" evidence="13">
    <location>
        <begin position="130"/>
        <end position="180"/>
    </location>
</feature>
<dbReference type="InterPro" id="IPR016182">
    <property type="entry name" value="Cu_amine_oxidase_N-reg"/>
</dbReference>
<dbReference type="InterPro" id="IPR049948">
    <property type="entry name" value="Cu_Am_ox_TPQ-bd"/>
</dbReference>
<proteinExistence type="inferred from homology"/>
<sequence length="915" mass="102793">MDAFHFDTDVITPYFPVLIPDGQSSGLLSSKAHEKMASWKPLSISISALIIFSSVAYLLFLSTPFFSIRHHQQQSSLSESRRKHFRAPAVNPFSEIDGHEASEIYTFLQRSSNLSVTTDVVRGGGSANYLVELLRPNKSDVVDFLDHNGPIPERWARVSNIELRQDDAHIVDYMVGPLPPSNDTQILPLIYPHNSGRNYVQSPISDVFALLDWALSIGENASDITQELLGATTNRHDPSDPDALVIGARPALIDHGSMVHWLEFFGSGIESDSRSLLAQGLYVKLDTPTANPSTWTTGEWFYNGILYSNDTVLREAIKSPDFVKLELNRDGSWTDTEDFGASSFPERDMPPPLSIQPYGPRYHLDREQNYVSWMGFSFYLSTAQTTALSLFDIRYNSSRLIYQLGLQEALAHYAGVEPMQSGLEFLDTFFGMGSMMFSLVPGVDCPGHAEFIDMSYHKGGKMYTNKNAICVFEYTSDAPLQRHTSTFSATVSRNTYLVVRSVSTVGNYDYTIDYIFYLDGSVEVKLRASGYIFGAFHAEPRTNTQTTDTAARDERDDTNTRNEYGYRVHQALHTSMHDHVVVFKADFDVCGTSNTFVRTSVEPLRREYDWDRPEVPAGAGRNTMHMVHRPVERETGLDWPKNGRDMFLVTSNTTNKWGEKRAYRILGGTGMGNPAHLTILNSTTLGRSASWSSSDLWVLKNHPDTEPSAAHHLNYLEPLDPLVDFEKMVDDEEITEEDLVVYFNLGGHHVPTTQDIPNTLMHTSASSVMFVPFNYFDDDVSRATRQGVRIDRRRAQPRGSVGGATRAPAVGDVVGTNAKEDVRRSSKPRSHTMKSNHDDKIRDDDDKQVKYFGARYTKDVKIPKEMLSPDLSHYMKSRDGGPAGEWKTVRNHVGGGLLGLFVGKERLEDDERLDW</sequence>
<dbReference type="InterPro" id="IPR015798">
    <property type="entry name" value="Cu_amine_oxidase_C"/>
</dbReference>
<dbReference type="Proteomes" id="UP001172681">
    <property type="component" value="Unassembled WGS sequence"/>
</dbReference>
<feature type="domain" description="DUF1965" evidence="14">
    <location>
        <begin position="274"/>
        <end position="339"/>
    </location>
</feature>
<dbReference type="InterPro" id="IPR015800">
    <property type="entry name" value="Cu_amine_oxidase_N2"/>
</dbReference>
<feature type="modified residue" description="2',4',5'-topaquinone" evidence="8">
    <location>
        <position position="508"/>
    </location>
</feature>
<comment type="cofactor">
    <cofactor evidence="1">
        <name>Cu cation</name>
        <dbReference type="ChEBI" id="CHEBI:23378"/>
    </cofactor>
</comment>
<keyword evidence="4 7" id="KW-0801">TPQ</keyword>
<dbReference type="Gene3D" id="3.10.450.40">
    <property type="match status" value="2"/>
</dbReference>
<dbReference type="InterPro" id="IPR015328">
    <property type="entry name" value="DUF1965"/>
</dbReference>